<dbReference type="EMBL" id="JXAK01000001">
    <property type="protein sequence ID" value="KIL42537.1"/>
    <property type="molecule type" value="Genomic_DNA"/>
</dbReference>
<evidence type="ECO:0000313" key="2">
    <source>
        <dbReference type="Proteomes" id="UP000031967"/>
    </source>
</evidence>
<comment type="caution">
    <text evidence="1">The sequence shown here is derived from an EMBL/GenBank/DDBJ whole genome shotgun (WGS) entry which is preliminary data.</text>
</comment>
<dbReference type="Proteomes" id="UP000031967">
    <property type="component" value="Unassembled WGS sequence"/>
</dbReference>
<dbReference type="RefSeq" id="WP_041044859.1">
    <property type="nucleotide sequence ID" value="NZ_JXAK01000001.1"/>
</dbReference>
<gene>
    <name evidence="1" type="ORF">SD70_00425</name>
</gene>
<proteinExistence type="predicted"/>
<reference evidence="1 2" key="1">
    <citation type="submission" date="2014-12" db="EMBL/GenBank/DDBJ databases">
        <title>Draft genome sequence of Paenibacillus kamchatkensis strain B-2647.</title>
        <authorList>
            <person name="Karlyshev A.V."/>
            <person name="Kudryashova E.B."/>
        </authorList>
    </citation>
    <scope>NUCLEOTIDE SEQUENCE [LARGE SCALE GENOMIC DNA]</scope>
    <source>
        <strain evidence="1 2">VKM B-2647</strain>
    </source>
</reference>
<name>A0ABR5AQ96_9BACL</name>
<accession>A0ABR5AQ96</accession>
<protein>
    <submittedName>
        <fullName evidence="1">Uncharacterized protein</fullName>
    </submittedName>
</protein>
<sequence>MLEWTYRNYSFDADLQIVHADVRIAWNGDVWAEEPLCIDVGLPALAASLTDNTEPNRFADPVRDWRAMPFLVCGCGDPECRGLSFAVRHLPGGRVRISQLEERPGREPRLLAEAELPLAELREAVERIAEDYLRFVEPLDYRPLLSAAPELVRDALRRAKLGDGDHA</sequence>
<organism evidence="1 2">
    <name type="scientific">Gordoniibacillus kamchatkensis</name>
    <dbReference type="NCBI Taxonomy" id="1590651"/>
    <lineage>
        <taxon>Bacteria</taxon>
        <taxon>Bacillati</taxon>
        <taxon>Bacillota</taxon>
        <taxon>Bacilli</taxon>
        <taxon>Bacillales</taxon>
        <taxon>Paenibacillaceae</taxon>
        <taxon>Gordoniibacillus</taxon>
    </lineage>
</organism>
<evidence type="ECO:0000313" key="1">
    <source>
        <dbReference type="EMBL" id="KIL42537.1"/>
    </source>
</evidence>
<keyword evidence="2" id="KW-1185">Reference proteome</keyword>